<reference evidence="1 2" key="1">
    <citation type="journal article" date="2018" name="Nat. Ecol. Evol.">
        <title>Pezizomycetes genomes reveal the molecular basis of ectomycorrhizal truffle lifestyle.</title>
        <authorList>
            <person name="Murat C."/>
            <person name="Payen T."/>
            <person name="Noel B."/>
            <person name="Kuo A."/>
            <person name="Morin E."/>
            <person name="Chen J."/>
            <person name="Kohler A."/>
            <person name="Krizsan K."/>
            <person name="Balestrini R."/>
            <person name="Da Silva C."/>
            <person name="Montanini B."/>
            <person name="Hainaut M."/>
            <person name="Levati E."/>
            <person name="Barry K.W."/>
            <person name="Belfiori B."/>
            <person name="Cichocki N."/>
            <person name="Clum A."/>
            <person name="Dockter R.B."/>
            <person name="Fauchery L."/>
            <person name="Guy J."/>
            <person name="Iotti M."/>
            <person name="Le Tacon F."/>
            <person name="Lindquist E.A."/>
            <person name="Lipzen A."/>
            <person name="Malagnac F."/>
            <person name="Mello A."/>
            <person name="Molinier V."/>
            <person name="Miyauchi S."/>
            <person name="Poulain J."/>
            <person name="Riccioni C."/>
            <person name="Rubini A."/>
            <person name="Sitrit Y."/>
            <person name="Splivallo R."/>
            <person name="Traeger S."/>
            <person name="Wang M."/>
            <person name="Zifcakova L."/>
            <person name="Wipf D."/>
            <person name="Zambonelli A."/>
            <person name="Paolocci F."/>
            <person name="Nowrousian M."/>
            <person name="Ottonello S."/>
            <person name="Baldrian P."/>
            <person name="Spatafora J.W."/>
            <person name="Henrissat B."/>
            <person name="Nagy L.G."/>
            <person name="Aury J.M."/>
            <person name="Wincker P."/>
            <person name="Grigoriev I.V."/>
            <person name="Bonfante P."/>
            <person name="Martin F.M."/>
        </authorList>
    </citation>
    <scope>NUCLEOTIDE SEQUENCE [LARGE SCALE GENOMIC DNA]</scope>
    <source>
        <strain evidence="1 2">RN42</strain>
    </source>
</reference>
<dbReference type="EMBL" id="ML119687">
    <property type="protein sequence ID" value="RPA80533.1"/>
    <property type="molecule type" value="Genomic_DNA"/>
</dbReference>
<dbReference type="AlphaFoldDB" id="A0A3N4I356"/>
<organism evidence="1 2">
    <name type="scientific">Ascobolus immersus RN42</name>
    <dbReference type="NCBI Taxonomy" id="1160509"/>
    <lineage>
        <taxon>Eukaryota</taxon>
        <taxon>Fungi</taxon>
        <taxon>Dikarya</taxon>
        <taxon>Ascomycota</taxon>
        <taxon>Pezizomycotina</taxon>
        <taxon>Pezizomycetes</taxon>
        <taxon>Pezizales</taxon>
        <taxon>Ascobolaceae</taxon>
        <taxon>Ascobolus</taxon>
    </lineage>
</organism>
<proteinExistence type="predicted"/>
<keyword evidence="2" id="KW-1185">Reference proteome</keyword>
<protein>
    <submittedName>
        <fullName evidence="1">Uncharacterized protein</fullName>
    </submittedName>
</protein>
<dbReference type="Proteomes" id="UP000275078">
    <property type="component" value="Unassembled WGS sequence"/>
</dbReference>
<accession>A0A3N4I356</accession>
<evidence type="ECO:0000313" key="1">
    <source>
        <dbReference type="EMBL" id="RPA80533.1"/>
    </source>
</evidence>
<evidence type="ECO:0000313" key="2">
    <source>
        <dbReference type="Proteomes" id="UP000275078"/>
    </source>
</evidence>
<gene>
    <name evidence="1" type="ORF">BJ508DRAFT_128061</name>
</gene>
<name>A0A3N4I356_ASCIM</name>
<sequence length="107" mass="12348">MSWVQRSLFFSRPCAICACNESENSNLSSHNPARRLARCENIFWFVLLLQDQILLRFGFIEKRCLAQALLFPFCLVVFINLRRKHKVSSEPVTAILQGRTNVFVKGS</sequence>